<dbReference type="EMBL" id="SMLM01000003">
    <property type="protein sequence ID" value="TFZ00618.1"/>
    <property type="molecule type" value="Genomic_DNA"/>
</dbReference>
<organism evidence="1 2">
    <name type="scientific">Ramlibacter henchirensis</name>
    <dbReference type="NCBI Taxonomy" id="204072"/>
    <lineage>
        <taxon>Bacteria</taxon>
        <taxon>Pseudomonadati</taxon>
        <taxon>Pseudomonadota</taxon>
        <taxon>Betaproteobacteria</taxon>
        <taxon>Burkholderiales</taxon>
        <taxon>Comamonadaceae</taxon>
        <taxon>Ramlibacter</taxon>
    </lineage>
</organism>
<evidence type="ECO:0000313" key="1">
    <source>
        <dbReference type="EMBL" id="TFZ00618.1"/>
    </source>
</evidence>
<proteinExistence type="predicted"/>
<evidence type="ECO:0000313" key="2">
    <source>
        <dbReference type="Proteomes" id="UP000298180"/>
    </source>
</evidence>
<keyword evidence="2" id="KW-1185">Reference proteome</keyword>
<evidence type="ECO:0008006" key="3">
    <source>
        <dbReference type="Google" id="ProtNLM"/>
    </source>
</evidence>
<dbReference type="InterPro" id="IPR021866">
    <property type="entry name" value="SpoIIAA-like"/>
</dbReference>
<sequence length="133" mass="14737">MSHTPCCLGYAGTVAYTCEIELRPDHVRAAIAGSGTVEEFISMVQWLGARSVTWRSSVLLVDLRGVETVYTFTEQLMIGRAVGVNLRHLRRHAAVVRAERITHVGEKAAQHEGSPLRVFADEKEAAAWLFETD</sequence>
<gene>
    <name evidence="1" type="ORF">EZ313_19385</name>
</gene>
<dbReference type="Pfam" id="PF11964">
    <property type="entry name" value="SpoIIAA-like"/>
    <property type="match status" value="1"/>
</dbReference>
<dbReference type="Proteomes" id="UP000298180">
    <property type="component" value="Unassembled WGS sequence"/>
</dbReference>
<name>A0A4Z0BQV3_9BURK</name>
<protein>
    <recommendedName>
        <fullName evidence="3">STAS/SEC14 domain-containing protein</fullName>
    </recommendedName>
</protein>
<dbReference type="AlphaFoldDB" id="A0A4Z0BQV3"/>
<dbReference type="OrthoDB" id="8904739at2"/>
<comment type="caution">
    <text evidence="1">The sequence shown here is derived from an EMBL/GenBank/DDBJ whole genome shotgun (WGS) entry which is preliminary data.</text>
</comment>
<reference evidence="1 2" key="1">
    <citation type="submission" date="2019-03" db="EMBL/GenBank/DDBJ databases">
        <title>Ramlibacter henchirensis DSM 14656, whole genome shotgun sequence.</title>
        <authorList>
            <person name="Zhang X."/>
            <person name="Feng G."/>
            <person name="Zhu H."/>
        </authorList>
    </citation>
    <scope>NUCLEOTIDE SEQUENCE [LARGE SCALE GENOMIC DNA]</scope>
    <source>
        <strain evidence="1 2">DSM 14656</strain>
    </source>
</reference>
<accession>A0A4Z0BQV3</accession>